<proteinExistence type="inferred from homology"/>
<dbReference type="SUPFAM" id="SSF53448">
    <property type="entry name" value="Nucleotide-diphospho-sugar transferases"/>
    <property type="match status" value="1"/>
</dbReference>
<dbReference type="InterPro" id="IPR001173">
    <property type="entry name" value="Glyco_trans_2-like"/>
</dbReference>
<accession>A0A6C0D5F2</accession>
<dbReference type="PANTHER" id="PTHR43685">
    <property type="entry name" value="GLYCOSYLTRANSFERASE"/>
    <property type="match status" value="1"/>
</dbReference>
<dbReference type="Pfam" id="PF00535">
    <property type="entry name" value="Glycos_transf_2"/>
    <property type="match status" value="1"/>
</dbReference>
<reference evidence="5" key="1">
    <citation type="journal article" date="2020" name="Nature">
        <title>Giant virus diversity and host interactions through global metagenomics.</title>
        <authorList>
            <person name="Schulz F."/>
            <person name="Roux S."/>
            <person name="Paez-Espino D."/>
            <person name="Jungbluth S."/>
            <person name="Walsh D.A."/>
            <person name="Denef V.J."/>
            <person name="McMahon K.D."/>
            <person name="Konstantinidis K.T."/>
            <person name="Eloe-Fadrosh E.A."/>
            <person name="Kyrpides N.C."/>
            <person name="Woyke T."/>
        </authorList>
    </citation>
    <scope>NUCLEOTIDE SEQUENCE</scope>
    <source>
        <strain evidence="5">GVMAG-M-3300023174-111</strain>
    </source>
</reference>
<dbReference type="InterPro" id="IPR050834">
    <property type="entry name" value="Glycosyltransf_2"/>
</dbReference>
<evidence type="ECO:0000313" key="5">
    <source>
        <dbReference type="EMBL" id="QHT11129.1"/>
    </source>
</evidence>
<dbReference type="Gene3D" id="3.90.550.10">
    <property type="entry name" value="Spore Coat Polysaccharide Biosynthesis Protein SpsA, Chain A"/>
    <property type="match status" value="1"/>
</dbReference>
<dbReference type="AlphaFoldDB" id="A0A6C0D5F2"/>
<dbReference type="InterPro" id="IPR029044">
    <property type="entry name" value="Nucleotide-diphossugar_trans"/>
</dbReference>
<keyword evidence="2" id="KW-0328">Glycosyltransferase</keyword>
<evidence type="ECO:0000256" key="2">
    <source>
        <dbReference type="ARBA" id="ARBA00022676"/>
    </source>
</evidence>
<protein>
    <recommendedName>
        <fullName evidence="4">Glycosyltransferase 2-like domain-containing protein</fullName>
    </recommendedName>
</protein>
<comment type="similarity">
    <text evidence="1">Belongs to the glycosyltransferase 2 family.</text>
</comment>
<dbReference type="EMBL" id="MN739531">
    <property type="protein sequence ID" value="QHT11129.1"/>
    <property type="molecule type" value="Genomic_DNA"/>
</dbReference>
<evidence type="ECO:0000259" key="4">
    <source>
        <dbReference type="Pfam" id="PF00535"/>
    </source>
</evidence>
<sequence length="215" mass="25135">MPVYNGIEYINDSISSILDQTYQDWELIIGINGHQPNSLVYQLAKDYELVDSRIRVFEYQEVTGKSATLNKMSESCNYDFVALIDVDDIWLPTKLEKQVYFLKNGYDVVGTQCIYFGEMNGIVPSIPLNDISTYNFLQVNPIINSSSIIRKSECYWRPELNYYEDYDLWLRLRKSEKKFFNIPEVLVKHRIHKTSAFNSTNTSQSLQDLLMSFSR</sequence>
<evidence type="ECO:0000256" key="3">
    <source>
        <dbReference type="ARBA" id="ARBA00022679"/>
    </source>
</evidence>
<dbReference type="GO" id="GO:0016757">
    <property type="term" value="F:glycosyltransferase activity"/>
    <property type="evidence" value="ECO:0007669"/>
    <property type="project" value="UniProtKB-KW"/>
</dbReference>
<name>A0A6C0D5F2_9ZZZZ</name>
<organism evidence="5">
    <name type="scientific">viral metagenome</name>
    <dbReference type="NCBI Taxonomy" id="1070528"/>
    <lineage>
        <taxon>unclassified sequences</taxon>
        <taxon>metagenomes</taxon>
        <taxon>organismal metagenomes</taxon>
    </lineage>
</organism>
<keyword evidence="3" id="KW-0808">Transferase</keyword>
<dbReference type="PANTHER" id="PTHR43685:SF5">
    <property type="entry name" value="GLYCOSYLTRANSFERASE EPSE-RELATED"/>
    <property type="match status" value="1"/>
</dbReference>
<feature type="domain" description="Glycosyltransferase 2-like" evidence="4">
    <location>
        <begin position="1"/>
        <end position="122"/>
    </location>
</feature>
<evidence type="ECO:0000256" key="1">
    <source>
        <dbReference type="ARBA" id="ARBA00006739"/>
    </source>
</evidence>